<dbReference type="EMBL" id="CP003096">
    <property type="protein sequence ID" value="AER67001.1"/>
    <property type="molecule type" value="Genomic_DNA"/>
</dbReference>
<reference evidence="1 2" key="2">
    <citation type="journal article" date="2012" name="Stand. Genomic Sci.">
        <title>Genome sequence of the moderately thermophilic, amino-acid-degrading and sulfur-reducing bacterium Thermovirga lienii type strain (Cas60314(T)).</title>
        <authorList>
            <person name="Goker M."/>
            <person name="Saunders E."/>
            <person name="Lapidus A."/>
            <person name="Nolan M."/>
            <person name="Lucas S."/>
            <person name="Hammon N."/>
            <person name="Deshpande S."/>
            <person name="Cheng J.F."/>
            <person name="Han C."/>
            <person name="Tapia R."/>
            <person name="Goodwin L.A."/>
            <person name="Pitluck S."/>
            <person name="Liolios K."/>
            <person name="Mavromatis K."/>
            <person name="Pagani I."/>
            <person name="Ivanova N."/>
            <person name="Mikhailova N."/>
            <person name="Pati A."/>
            <person name="Chen A."/>
            <person name="Palaniappan K."/>
            <person name="Land M."/>
            <person name="Chang Y.J."/>
            <person name="Jeffries C.D."/>
            <person name="Brambilla E.M."/>
            <person name="Rohde M."/>
            <person name="Spring S."/>
            <person name="Detter J.C."/>
            <person name="Woyke T."/>
            <person name="Bristow J."/>
            <person name="Eisen J.A."/>
            <person name="Markowitz V."/>
            <person name="Hugenholtz P."/>
            <person name="Kyrpides N.C."/>
            <person name="Klenk H.P."/>
        </authorList>
    </citation>
    <scope>NUCLEOTIDE SEQUENCE [LARGE SCALE GENOMIC DNA]</scope>
    <source>
        <strain evidence="2">ATCC BAA-1197 / DSM 17291 / Cas60314</strain>
    </source>
</reference>
<dbReference type="KEGG" id="tli:Tlie_1270"/>
<name>G7V614_THELD</name>
<evidence type="ECO:0000313" key="2">
    <source>
        <dbReference type="Proteomes" id="UP000005868"/>
    </source>
</evidence>
<keyword evidence="2" id="KW-1185">Reference proteome</keyword>
<dbReference type="SUPFAM" id="SSF52540">
    <property type="entry name" value="P-loop containing nucleoside triphosphate hydrolases"/>
    <property type="match status" value="1"/>
</dbReference>
<protein>
    <submittedName>
        <fullName evidence="1">Uncharacterized protein</fullName>
    </submittedName>
</protein>
<dbReference type="eggNOG" id="COG0470">
    <property type="taxonomic scope" value="Bacteria"/>
</dbReference>
<dbReference type="AlphaFoldDB" id="G7V614"/>
<dbReference type="Proteomes" id="UP000005868">
    <property type="component" value="Chromosome"/>
</dbReference>
<evidence type="ECO:0000313" key="1">
    <source>
        <dbReference type="EMBL" id="AER67001.1"/>
    </source>
</evidence>
<dbReference type="STRING" id="580340.Tlie_1270"/>
<dbReference type="InterPro" id="IPR027417">
    <property type="entry name" value="P-loop_NTPase"/>
</dbReference>
<proteinExistence type="predicted"/>
<sequence>MMESMVDKILQMIGEACCLYHRLILIVGPARSGKTSVIQKVSRNTSAALVNVFILWYKPMSNWRIVAWN</sequence>
<dbReference type="HOGENOM" id="CLU_2774586_0_0_0"/>
<accession>G7V614</accession>
<organism evidence="1 2">
    <name type="scientific">Thermovirga lienii (strain ATCC BAA-1197 / DSM 17291 / Cas60314)</name>
    <dbReference type="NCBI Taxonomy" id="580340"/>
    <lineage>
        <taxon>Bacteria</taxon>
        <taxon>Thermotogati</taxon>
        <taxon>Synergistota</taxon>
        <taxon>Synergistia</taxon>
        <taxon>Synergistales</taxon>
        <taxon>Thermovirgaceae</taxon>
        <taxon>Thermovirga</taxon>
    </lineage>
</organism>
<reference evidence="2" key="1">
    <citation type="submission" date="2011-10" db="EMBL/GenBank/DDBJ databases">
        <title>The complete genome of chromosome of Thermovirga lienii DSM 17291.</title>
        <authorList>
            <consortium name="US DOE Joint Genome Institute (JGI-PGF)"/>
            <person name="Lucas S."/>
            <person name="Copeland A."/>
            <person name="Lapidus A."/>
            <person name="Glavina del Rio T."/>
            <person name="Dalin E."/>
            <person name="Tice H."/>
            <person name="Bruce D."/>
            <person name="Goodwin L."/>
            <person name="Pitluck S."/>
            <person name="Peters L."/>
            <person name="Mikhailova N."/>
            <person name="Saunders E."/>
            <person name="Kyrpides N."/>
            <person name="Mavromatis K."/>
            <person name="Ivanova N."/>
            <person name="Last F.I."/>
            <person name="Brettin T."/>
            <person name="Detter J.C."/>
            <person name="Han C."/>
            <person name="Larimer F."/>
            <person name="Land M."/>
            <person name="Hauser L."/>
            <person name="Markowitz V."/>
            <person name="Cheng J.-F."/>
            <person name="Hugenholtz P."/>
            <person name="Woyke T."/>
            <person name="Wu D."/>
            <person name="Spring S."/>
            <person name="Schroeder M."/>
            <person name="Brambilla E.-M."/>
            <person name="Klenk H.-P."/>
            <person name="Eisen J.A."/>
        </authorList>
    </citation>
    <scope>NUCLEOTIDE SEQUENCE [LARGE SCALE GENOMIC DNA]</scope>
    <source>
        <strain evidence="2">ATCC BAA-1197 / DSM 17291 / Cas60314</strain>
    </source>
</reference>
<gene>
    <name evidence="1" type="ordered locus">Tlie_1270</name>
</gene>